<proteinExistence type="predicted"/>
<name>A0AAV1ZYG5_9ARAC</name>
<gene>
    <name evidence="3" type="ORF">LARSCL_LOCUS8107</name>
</gene>
<dbReference type="AlphaFoldDB" id="A0AAV1ZYG5"/>
<organism evidence="3 4">
    <name type="scientific">Larinioides sclopetarius</name>
    <dbReference type="NCBI Taxonomy" id="280406"/>
    <lineage>
        <taxon>Eukaryota</taxon>
        <taxon>Metazoa</taxon>
        <taxon>Ecdysozoa</taxon>
        <taxon>Arthropoda</taxon>
        <taxon>Chelicerata</taxon>
        <taxon>Arachnida</taxon>
        <taxon>Araneae</taxon>
        <taxon>Araneomorphae</taxon>
        <taxon>Entelegynae</taxon>
        <taxon>Araneoidea</taxon>
        <taxon>Araneidae</taxon>
        <taxon>Larinioides</taxon>
    </lineage>
</organism>
<sequence length="456" mass="52438">MEFHFMLQLASILHAIWLSCILKTIEATPVSSSELLIPGIRNSSAELEYLKLNSDESREAKNLLSHVLNNQMEEVGESTAYAVTSTNEKKSLKNLLSTMMVPYLCDIEKRMCWLNEDQGSLVTLFIPIKLLPYKQPPTEIELKELYSLMAKKKKLQMDRLDSSLSNSAAQDQKHSFDAHPRRKRDTQYAEANDNPQQEWVNQGENEGYQSFRAQRDVPSTTEHDPTSTEGPTQRDVDPQAGKQSKRSAELDEDEVEDKDFGSPSPDDDYQDEDDSDYQPEKRFAGSETTGETPKSGDSPTKVPSQLYRREVMNPNYNYPLFANPDLYYPSQRLLSPFDGISYRSVDAMPMWYMGGYPAFWQFRGTRNPQQYRPSGGYGRRWPPMPPYYQPYANRYQPPSYSGSGQPHRGHYQHQYPKQSSYSGYKPFSYSYAQGNKNYQTPVRKPIETDANMYYGK</sequence>
<evidence type="ECO:0000313" key="3">
    <source>
        <dbReference type="EMBL" id="CAL1275506.1"/>
    </source>
</evidence>
<feature type="region of interest" description="Disordered" evidence="1">
    <location>
        <begin position="213"/>
        <end position="303"/>
    </location>
</feature>
<keyword evidence="4" id="KW-1185">Reference proteome</keyword>
<dbReference type="EMBL" id="CAXIEN010000085">
    <property type="protein sequence ID" value="CAL1275506.1"/>
    <property type="molecule type" value="Genomic_DNA"/>
</dbReference>
<reference evidence="3 4" key="1">
    <citation type="submission" date="2024-04" db="EMBL/GenBank/DDBJ databases">
        <authorList>
            <person name="Rising A."/>
            <person name="Reimegard J."/>
            <person name="Sonavane S."/>
            <person name="Akerstrom W."/>
            <person name="Nylinder S."/>
            <person name="Hedman E."/>
            <person name="Kallberg Y."/>
        </authorList>
    </citation>
    <scope>NUCLEOTIDE SEQUENCE [LARGE SCALE GENOMIC DNA]</scope>
</reference>
<protein>
    <submittedName>
        <fullName evidence="3">Uncharacterized protein</fullName>
    </submittedName>
</protein>
<keyword evidence="2" id="KW-0732">Signal</keyword>
<comment type="caution">
    <text evidence="3">The sequence shown here is derived from an EMBL/GenBank/DDBJ whole genome shotgun (WGS) entry which is preliminary data.</text>
</comment>
<feature type="compositionally biased region" description="Polar residues" evidence="1">
    <location>
        <begin position="286"/>
        <end position="303"/>
    </location>
</feature>
<evidence type="ECO:0000256" key="2">
    <source>
        <dbReference type="SAM" id="SignalP"/>
    </source>
</evidence>
<accession>A0AAV1ZYG5</accession>
<dbReference type="Proteomes" id="UP001497382">
    <property type="component" value="Unassembled WGS sequence"/>
</dbReference>
<feature type="region of interest" description="Disordered" evidence="1">
    <location>
        <begin position="160"/>
        <end position="201"/>
    </location>
</feature>
<feature type="compositionally biased region" description="Acidic residues" evidence="1">
    <location>
        <begin position="265"/>
        <end position="277"/>
    </location>
</feature>
<feature type="region of interest" description="Disordered" evidence="1">
    <location>
        <begin position="398"/>
        <end position="421"/>
    </location>
</feature>
<evidence type="ECO:0000313" key="4">
    <source>
        <dbReference type="Proteomes" id="UP001497382"/>
    </source>
</evidence>
<feature type="compositionally biased region" description="Basic and acidic residues" evidence="1">
    <location>
        <begin position="221"/>
        <end position="237"/>
    </location>
</feature>
<feature type="chain" id="PRO_5043796882" evidence="2">
    <location>
        <begin position="28"/>
        <end position="456"/>
    </location>
</feature>
<evidence type="ECO:0000256" key="1">
    <source>
        <dbReference type="SAM" id="MobiDB-lite"/>
    </source>
</evidence>
<feature type="signal peptide" evidence="2">
    <location>
        <begin position="1"/>
        <end position="27"/>
    </location>
</feature>